<name>A0ACD3VDG6_9BRAD</name>
<evidence type="ECO:0000313" key="2">
    <source>
        <dbReference type="Proteomes" id="UP000692816"/>
    </source>
</evidence>
<accession>A0ACD3VDG6</accession>
<sequence length="112" mass="12910">MLQIRNPRHGRDRQPPAEEARGFNNNIYMRRAKRRCGSAVQTKRECRSETRLPVEHLRSDDLDARYRIKLVEFTLVGPRPGKDDRGKLAGQKPIERREQIALIVEPAGPNPS</sequence>
<evidence type="ECO:0000313" key="1">
    <source>
        <dbReference type="EMBL" id="UGY04468.1"/>
    </source>
</evidence>
<dbReference type="EMBL" id="CP088282">
    <property type="protein sequence ID" value="UGY04468.1"/>
    <property type="molecule type" value="Genomic_DNA"/>
</dbReference>
<keyword evidence="2" id="KW-1185">Reference proteome</keyword>
<reference evidence="1 2" key="1">
    <citation type="journal article" date="2021" name="Int. J. Syst. Evol. Microbiol.">
        <title>Bradyrhizobium septentrionale sp. nov. (sv. septentrionale) and Bradyrhizobium quebecense sp. nov. (sv. septentrionale) associated with legumes native to Canada possess rearranged symbiosis genes and numerous insertion sequences.</title>
        <authorList>
            <person name="Bromfield E.S.P."/>
            <person name="Cloutier S."/>
        </authorList>
    </citation>
    <scope>NUCLEOTIDE SEQUENCE [LARGE SCALE GENOMIC DNA]</scope>
    <source>
        <strain evidence="1 2">12S5</strain>
    </source>
</reference>
<proteinExistence type="predicted"/>
<organism evidence="1 2">
    <name type="scientific">Bradyrhizobium quebecense</name>
    <dbReference type="NCBI Taxonomy" id="2748629"/>
    <lineage>
        <taxon>Bacteria</taxon>
        <taxon>Pseudomonadati</taxon>
        <taxon>Pseudomonadota</taxon>
        <taxon>Alphaproteobacteria</taxon>
        <taxon>Hyphomicrobiales</taxon>
        <taxon>Nitrobacteraceae</taxon>
        <taxon>Bradyrhizobium</taxon>
    </lineage>
</organism>
<protein>
    <submittedName>
        <fullName evidence="1">Uncharacterized protein</fullName>
    </submittedName>
</protein>
<gene>
    <name evidence="1" type="ORF">J4P68_0006870</name>
</gene>
<dbReference type="Proteomes" id="UP000692816">
    <property type="component" value="Chromosome"/>
</dbReference>